<gene>
    <name evidence="4" type="ORF">M983_2237</name>
</gene>
<dbReference type="Proteomes" id="UP000094023">
    <property type="component" value="Unassembled WGS sequence"/>
</dbReference>
<dbReference type="RefSeq" id="WP_066750534.1">
    <property type="nucleotide sequence ID" value="NZ_LXEN01000102.1"/>
</dbReference>
<comment type="caution">
    <text evidence="4">The sequence shown here is derived from an EMBL/GenBank/DDBJ whole genome shotgun (WGS) entry which is preliminary data.</text>
</comment>
<comment type="subcellular location">
    <subcellularLocation>
        <location evidence="1">Secreted</location>
    </subcellularLocation>
</comment>
<dbReference type="EMBL" id="LXEN01000102">
    <property type="protein sequence ID" value="OAT26183.1"/>
    <property type="molecule type" value="Genomic_DNA"/>
</dbReference>
<proteinExistence type="predicted"/>
<evidence type="ECO:0000313" key="4">
    <source>
        <dbReference type="EMBL" id="OAT26183.1"/>
    </source>
</evidence>
<keyword evidence="2" id="KW-0964">Secreted</keyword>
<dbReference type="Pfam" id="PF00353">
    <property type="entry name" value="HemolysinCabind"/>
    <property type="match status" value="2"/>
</dbReference>
<name>A0A198FMV6_9GAMM</name>
<dbReference type="InterPro" id="IPR050557">
    <property type="entry name" value="RTX_toxin/Mannuronan_C5-epim"/>
</dbReference>
<dbReference type="SUPFAM" id="SSF158842">
    <property type="entry name" value="PMT central region-like"/>
    <property type="match status" value="1"/>
</dbReference>
<dbReference type="PRINTS" id="PR00313">
    <property type="entry name" value="CABNDNGRPT"/>
</dbReference>
<keyword evidence="3" id="KW-0106">Calcium</keyword>
<organism evidence="4 5">
    <name type="scientific">Proteus myxofaciens ATCC 19692</name>
    <dbReference type="NCBI Taxonomy" id="1354337"/>
    <lineage>
        <taxon>Bacteria</taxon>
        <taxon>Pseudomonadati</taxon>
        <taxon>Pseudomonadota</taxon>
        <taxon>Gammaproteobacteria</taxon>
        <taxon>Enterobacterales</taxon>
        <taxon>Morganellaceae</taxon>
        <taxon>Proteus</taxon>
    </lineage>
</organism>
<dbReference type="Gene3D" id="1.20.140.180">
    <property type="match status" value="1"/>
</dbReference>
<dbReference type="PANTHER" id="PTHR38340:SF1">
    <property type="entry name" value="S-LAYER PROTEIN"/>
    <property type="match status" value="1"/>
</dbReference>
<dbReference type="Gene3D" id="3.40.50.11550">
    <property type="match status" value="1"/>
</dbReference>
<dbReference type="PATRIC" id="fig|1354337.4.peg.2291"/>
<accession>A0A198FMV6</accession>
<evidence type="ECO:0000256" key="2">
    <source>
        <dbReference type="ARBA" id="ARBA00022525"/>
    </source>
</evidence>
<evidence type="ECO:0000313" key="5">
    <source>
        <dbReference type="Proteomes" id="UP000094023"/>
    </source>
</evidence>
<dbReference type="SUPFAM" id="SSF51120">
    <property type="entry name" value="beta-Roll"/>
    <property type="match status" value="2"/>
</dbReference>
<protein>
    <recommendedName>
        <fullName evidence="6">RTX toxin</fullName>
    </recommendedName>
</protein>
<evidence type="ECO:0000256" key="1">
    <source>
        <dbReference type="ARBA" id="ARBA00004613"/>
    </source>
</evidence>
<dbReference type="Gene3D" id="2.150.10.10">
    <property type="entry name" value="Serralysin-like metalloprotease, C-terminal"/>
    <property type="match status" value="2"/>
</dbReference>
<evidence type="ECO:0000256" key="3">
    <source>
        <dbReference type="ARBA" id="ARBA00022837"/>
    </source>
</evidence>
<sequence>MNGFKKIIFKDDIDRITLQIENHIKKNKTELFCKPSSTKRVLIENYLAILLAENEYAANEFLRKIEDSFSLYNKNDFTIGIESIRKKINKSIEDLFFNSAKASGREPIKINKNRIKPLISNYLSGNYYIEWDDKGILIHIDKENNIFKFVDFYGEVEFFYSKDDLISKVNEVLENKVINDSVYYRFYNKNEYQSFFSINECWNINKNDVFDEIIHDIKSKKKIFINENVSVELIESYSYKSIFVVTDKIEKTEKVLHIYVDNIEEAFTIAKSKYEQIIGHGEHLIYKMGTGWFISKIKKEVIKEFSQYTDLLKPLESILSRVNLISSSETNYDFTNIHSLAGLCYGLSLNYLLEVRSNGLEGGNKYLFWLKENISSYQSEKEAISNKFDSILFHSIQEYEILNLIKELKNIIFSQHFQMERIFKKSEYLIFNSLKSIEYSKIINNQGLEKSEIKNIEYNQEQINAHLDSIMRHYNEYYSIILFKDHAIAISYKKYSENIYKFTLFNSSSELFESSDINAIKGMLSTYIDCYGTYEINGKQYILFDEYKKSKIINYQSVWNKNDIENNKGVAENLKKIGFALPFKEEILGRVIHYSEQRELILEINRNNKLIEVIVKNVDVDEGLYLVKEVIDKIINNDEIGKVVIYKNEHDDIIVKEVEFGTYKEVKKRKGYIDFNDIYYRELININCYLLKGNKSTELNEIVSLIDKLQGNIYFEKLISGLSLINKINKFNESNENTSLANILNKVKDKLEDKLFYEKLLFGKETLLSLSEKNSFVAARLYQLMISEINEGVKGISNFIYNQIIESPYLSSDKKRPNDIEGYDYTIEFKQNYKYLSELVKHISIEVPELKNTFLITDENNLHLKEAYQKLSDYRSNQYVDELLNFIENEINLIKTHETKIYRDLYFEYFTNDQFYKRMIVHEINQLEYYFINSYREHNYGYHPNNFDIDEKNPRILIKKSLEQNRNLIDCSYLLFDDNKENFTFLFEKNQLFSGGLIDNIIVDSIDASYQDDIIIYFYNGIKSENLTRYLDNNPEINYLIDYCLKNRIRLIATGDENDSIFHQEFIRHKQDVDKLYNIILENQFFNERTLVFAKKEKLLSSQFDVFFIEGIAQRLNMPIYEIVDNALVLTEKSVIINPPIERQHMNNPLLLGSVNNNVIIAEIEDDNISFFSKKGHNNIKNNSIAKEIDKIISHHYPNYRDNIQFKLEYNDITSAFSSYLKIMTIDDVLDYIEINRYNLDYSKIGKIIYRVDEVNQEQQTKILKKISNNIIHSDDSISNLCHQYFYTLSSFFKTSDKNTIKNKLIQAIYDPSVNKRFNQYLMGKITYEQWNSFEKTTNKKLTLTEKTQNVIEIIHSIYDRPKLINNLSDLSKNLLSSFFDENKKGILYKVVLDYISFFENYKNIINKLENILSMSKNKEIPETLPPAKALEKVSELKKLIAFDSQNAFYFEKRGNKIEINGLSFEKKWLSNLGAKINGKSIENIDLSNIDNWSAKLTFDPHHLNDYFLSISGSEKDKMIISLFSYLLNNKKDKIRHLLSCDTNRIDYLEATERLIKIIELGNKNYDSHDWNNLRTSSLENPRHMRIISKIGYANIAYGIWQSVNATFMLAEQLNNPLLTAEERKEIINNLAIMWSEMAYNGLSEIIEITLAKGFLKYRHNPLEYVSKVSTKIGIGLNVLSIGFDIYNAYDNFSRLSDENNEKRRIDYIVNGSMAIVSGLMTIGVSIAMLAGSTVAGPISIVAGAVIALATSIYNAARLIEEAKIKVNFTAWEEFNNGFYAFLIGDVTPDKKNEITYLETEKQLEEIIDKKASDYFDEIKKLNNFSYHFYTNEKQIYEEHYYYKVIPNLMGKTLDAILNPLGEYVAHRLSINLSQNEAEKLAALSYHFRAEKTGYKYFHPKEAIATNEILIFDIDFYVNELKRYTIDIIPEKDFPIFHQEIDKDFLKGVKTTQANVIDILDTQNELENGLVKANEYKKYYNRQWSGNETLHFSTYNGDDIIAAPCETQNTFDIYNGTKRLSGGNKEDMFILLASESPRYASRFYGREGNDTLRVIKTTNHHRGYEVDLSKNYVKFRNSPIQTNSQNFHSTLFLYEDNGHIHSTQFTDSMPNIKLQDDAVIAYLDSIENVIASEIGDDIINGNQDDNYLDGSGGVDLLYGLGGNDTLVLQEGYAEGGEGKDNYIVLRSSLEKNYNIQFETIINEESQDETSMVRLNYHFDEIHAIRRQGKDIIFSIKVNDGNKNDEPIYHFITLKNSYHDNEGNVLSHRYSLITKDGFMLTIDNNGIDENSSLYDFSYLEQYNSNNDPLQYLYIDENNKLMTLSYSHHSKIINILPQLHYSGFSLGEHLPFAISGNAQNNHYFGITANSSIKLTEGHDNYYVATFLTDNKNDKITISLSSNIKTLTSGCISNLFLSDISGFDLIFSEGILSHRYNPDAHLKLVFNQLDLMRIWDSGMNIRLIDKNNVIFILPNKQSKQRLLIPVADLGLTLTSQDDVLMIPEGLTFNKETLSTYSLYSSDQQSRPISTALQEQQDPAVANLSIIELMEGNDIIVNHNKMSAVIDGGNGNDHIVVNNGHHILIAGEGNDNINGGKGNDLLISEFGHDYLNGGMGNNVYLVKKRHGEVTVYDEGEYSHLFVLGLAENEHLIASQIGDDIQYRTQDNQFVLTVKTKDGETKKPVTVIEKQNALSMQFVTSIIHEMAQFNQQQLTAMQGSEFIPSPTWSPLPFVTKYL</sequence>
<keyword evidence="5" id="KW-1185">Reference proteome</keyword>
<dbReference type="OrthoDB" id="1550625at2"/>
<dbReference type="PANTHER" id="PTHR38340">
    <property type="entry name" value="S-LAYER PROTEIN"/>
    <property type="match status" value="1"/>
</dbReference>
<dbReference type="InterPro" id="IPR001343">
    <property type="entry name" value="Hemolysn_Ca-bd"/>
</dbReference>
<reference evidence="4 5" key="1">
    <citation type="submission" date="2016-04" db="EMBL/GenBank/DDBJ databases">
        <title>ATOL: Assembling a taxonomically balanced genome-scale reconstruction of the evolutionary history of the Enterobacteriaceae.</title>
        <authorList>
            <person name="Plunkett G.III."/>
            <person name="Neeno-Eckwall E.C."/>
            <person name="Glasner J.D."/>
            <person name="Perna N.T."/>
        </authorList>
    </citation>
    <scope>NUCLEOTIDE SEQUENCE [LARGE SCALE GENOMIC DNA]</scope>
    <source>
        <strain evidence="4 5">ATCC 19692</strain>
    </source>
</reference>
<evidence type="ECO:0008006" key="6">
    <source>
        <dbReference type="Google" id="ProtNLM"/>
    </source>
</evidence>
<dbReference type="InterPro" id="IPR011049">
    <property type="entry name" value="Serralysin-like_metalloprot_C"/>
</dbReference>
<dbReference type="STRING" id="1354337.M983_2237"/>
<dbReference type="GO" id="GO:0005509">
    <property type="term" value="F:calcium ion binding"/>
    <property type="evidence" value="ECO:0007669"/>
    <property type="project" value="InterPro"/>
</dbReference>
<dbReference type="GO" id="GO:0005576">
    <property type="term" value="C:extracellular region"/>
    <property type="evidence" value="ECO:0007669"/>
    <property type="project" value="UniProtKB-SubCell"/>
</dbReference>